<name>A0A382Z2P1_9ZZZZ</name>
<proteinExistence type="predicted"/>
<dbReference type="AlphaFoldDB" id="A0A382Z2P1"/>
<dbReference type="SUPFAM" id="SSF56281">
    <property type="entry name" value="Metallo-hydrolase/oxidoreductase"/>
    <property type="match status" value="1"/>
</dbReference>
<feature type="non-terminal residue" evidence="1">
    <location>
        <position position="72"/>
    </location>
</feature>
<gene>
    <name evidence="1" type="ORF">METZ01_LOCUS442434</name>
</gene>
<reference evidence="1" key="1">
    <citation type="submission" date="2018-05" db="EMBL/GenBank/DDBJ databases">
        <authorList>
            <person name="Lanie J.A."/>
            <person name="Ng W.-L."/>
            <person name="Kazmierczak K.M."/>
            <person name="Andrzejewski T.M."/>
            <person name="Davidsen T.M."/>
            <person name="Wayne K.J."/>
            <person name="Tettelin H."/>
            <person name="Glass J.I."/>
            <person name="Rusch D."/>
            <person name="Podicherti R."/>
            <person name="Tsui H.-C.T."/>
            <person name="Winkler M.E."/>
        </authorList>
    </citation>
    <scope>NUCLEOTIDE SEQUENCE</scope>
</reference>
<evidence type="ECO:0000313" key="1">
    <source>
        <dbReference type="EMBL" id="SVD89580.1"/>
    </source>
</evidence>
<dbReference type="EMBL" id="UINC01180404">
    <property type="protein sequence ID" value="SVD89580.1"/>
    <property type="molecule type" value="Genomic_DNA"/>
</dbReference>
<evidence type="ECO:0008006" key="2">
    <source>
        <dbReference type="Google" id="ProtNLM"/>
    </source>
</evidence>
<accession>A0A382Z2P1</accession>
<organism evidence="1">
    <name type="scientific">marine metagenome</name>
    <dbReference type="NCBI Taxonomy" id="408172"/>
    <lineage>
        <taxon>unclassified sequences</taxon>
        <taxon>metagenomes</taxon>
        <taxon>ecological metagenomes</taxon>
    </lineage>
</organism>
<dbReference type="Gene3D" id="3.60.15.10">
    <property type="entry name" value="Ribonuclease Z/Hydroxyacylglutathione hydrolase-like"/>
    <property type="match status" value="1"/>
</dbReference>
<sequence>MAHAAWELVEEDVFVLRDSCLVYAVRGTGGTVLVNAGTGSAVKQLSAVAGSGDVTLLLTHHFRDHTDGAIRL</sequence>
<dbReference type="InterPro" id="IPR036866">
    <property type="entry name" value="RibonucZ/Hydroxyglut_hydro"/>
</dbReference>
<protein>
    <recommendedName>
        <fullName evidence="2">Metallo-beta-lactamase domain-containing protein</fullName>
    </recommendedName>
</protein>